<gene>
    <name evidence="2" type="ORF">R0137_14400</name>
</gene>
<dbReference type="InterPro" id="IPR001173">
    <property type="entry name" value="Glyco_trans_2-like"/>
</dbReference>
<protein>
    <submittedName>
        <fullName evidence="2">Glycosyltransferase</fullName>
        <ecNumber evidence="2">2.4.-.-</ecNumber>
    </submittedName>
</protein>
<dbReference type="Pfam" id="PF00535">
    <property type="entry name" value="Glycos_transf_2"/>
    <property type="match status" value="1"/>
</dbReference>
<proteinExistence type="predicted"/>
<evidence type="ECO:0000259" key="1">
    <source>
        <dbReference type="Pfam" id="PF00535"/>
    </source>
</evidence>
<evidence type="ECO:0000313" key="3">
    <source>
        <dbReference type="Proteomes" id="UP001626549"/>
    </source>
</evidence>
<dbReference type="Proteomes" id="UP001626549">
    <property type="component" value="Chromosome"/>
</dbReference>
<keyword evidence="3" id="KW-1185">Reference proteome</keyword>
<dbReference type="SUPFAM" id="SSF53448">
    <property type="entry name" value="Nucleotide-diphospho-sugar transferases"/>
    <property type="match status" value="1"/>
</dbReference>
<dbReference type="GO" id="GO:0016757">
    <property type="term" value="F:glycosyltransferase activity"/>
    <property type="evidence" value="ECO:0007669"/>
    <property type="project" value="UniProtKB-KW"/>
</dbReference>
<name>A0ABZ0IBH5_9GAMM</name>
<keyword evidence="2" id="KW-0808">Transferase</keyword>
<accession>A0ABZ0IBH5</accession>
<dbReference type="EC" id="2.4.-.-" evidence="2"/>
<sequence>MITEAHIPPTLSVSIVLHNSSLDQLRITLRSLMASVFALHGQLREPVALTILDNCSEPEYRDQLAQLLSELEVKDAPAVDLSVRHSNENLGFGGGHNFVYEDRPGRYFLILNPDVEFATEALCEALQYLEANAGVVALNPYCERTDGSREYLCKRYPTVFDLLLRGLPFSSLRQVFSERLARYEYQDLEHSAPGSVTLLSGACLLCRGGSFAGVGRFDERYFMYFEDFDLSRRLAVEGQLVFMPTMRIVHHGGFAAKKGMQHIRWFARSALRFFSSHGWRLL</sequence>
<dbReference type="PANTHER" id="PTHR43179">
    <property type="entry name" value="RHAMNOSYLTRANSFERASE WBBL"/>
    <property type="match status" value="1"/>
</dbReference>
<evidence type="ECO:0000313" key="2">
    <source>
        <dbReference type="EMBL" id="WOJ96426.1"/>
    </source>
</evidence>
<feature type="domain" description="Glycosyltransferase 2-like" evidence="1">
    <location>
        <begin position="12"/>
        <end position="179"/>
    </location>
</feature>
<dbReference type="EMBL" id="CP136865">
    <property type="protein sequence ID" value="WOJ96426.1"/>
    <property type="molecule type" value="Genomic_DNA"/>
</dbReference>
<dbReference type="RefSeq" id="WP_407327105.1">
    <property type="nucleotide sequence ID" value="NZ_CP136865.1"/>
</dbReference>
<dbReference type="PANTHER" id="PTHR43179:SF10">
    <property type="entry name" value="GLYCOSYL TRANSFERASE"/>
    <property type="match status" value="1"/>
</dbReference>
<reference evidence="2 3" key="1">
    <citation type="submission" date="2023-10" db="EMBL/GenBank/DDBJ databases">
        <title>Two novel species belonging to the OM43/NOR5 clade.</title>
        <authorList>
            <person name="Park M."/>
        </authorList>
    </citation>
    <scope>NUCLEOTIDE SEQUENCE [LARGE SCALE GENOMIC DNA]</scope>
    <source>
        <strain evidence="2 3">IMCC45268</strain>
    </source>
</reference>
<dbReference type="Gene3D" id="3.90.550.10">
    <property type="entry name" value="Spore Coat Polysaccharide Biosynthesis Protein SpsA, Chain A"/>
    <property type="match status" value="1"/>
</dbReference>
<dbReference type="InterPro" id="IPR029044">
    <property type="entry name" value="Nucleotide-diphossugar_trans"/>
</dbReference>
<keyword evidence="2" id="KW-0328">Glycosyltransferase</keyword>
<organism evidence="2 3">
    <name type="scientific">Congregibacter brevis</name>
    <dbReference type="NCBI Taxonomy" id="3081201"/>
    <lineage>
        <taxon>Bacteria</taxon>
        <taxon>Pseudomonadati</taxon>
        <taxon>Pseudomonadota</taxon>
        <taxon>Gammaproteobacteria</taxon>
        <taxon>Cellvibrionales</taxon>
        <taxon>Halieaceae</taxon>
        <taxon>Congregibacter</taxon>
    </lineage>
</organism>